<dbReference type="Pfam" id="PF00106">
    <property type="entry name" value="adh_short"/>
    <property type="match status" value="1"/>
</dbReference>
<dbReference type="EC" id="1.1.1.140" evidence="4"/>
<gene>
    <name evidence="4" type="primary">srlD</name>
    <name evidence="4" type="ORF">JS278_01318</name>
</gene>
<comment type="similarity">
    <text evidence="1 3">Belongs to the short-chain dehydrogenases/reductases (SDR) family.</text>
</comment>
<keyword evidence="2 4" id="KW-0560">Oxidoreductase</keyword>
<dbReference type="InterPro" id="IPR002347">
    <property type="entry name" value="SDR_fam"/>
</dbReference>
<dbReference type="OrthoDB" id="3189729at2"/>
<dbReference type="PRINTS" id="PR00080">
    <property type="entry name" value="SDRFAMILY"/>
</dbReference>
<dbReference type="PANTHER" id="PTHR43669:SF8">
    <property type="entry name" value="SHORT-CHAIN TYPE DEHYDROGENASE_REDUCTASE-RELATED"/>
    <property type="match status" value="1"/>
</dbReference>
<dbReference type="AlphaFoldDB" id="A0A344UT95"/>
<dbReference type="RefSeq" id="WP_114044488.1">
    <property type="nucleotide sequence ID" value="NZ_CP025198.1"/>
</dbReference>
<organism evidence="4 5">
    <name type="scientific">Acidipropionibacterium virtanenii</name>
    <dbReference type="NCBI Taxonomy" id="2057246"/>
    <lineage>
        <taxon>Bacteria</taxon>
        <taxon>Bacillati</taxon>
        <taxon>Actinomycetota</taxon>
        <taxon>Actinomycetes</taxon>
        <taxon>Propionibacteriales</taxon>
        <taxon>Propionibacteriaceae</taxon>
        <taxon>Acidipropionibacterium</taxon>
    </lineage>
</organism>
<evidence type="ECO:0000256" key="3">
    <source>
        <dbReference type="RuleBase" id="RU000363"/>
    </source>
</evidence>
<dbReference type="EMBL" id="CP025198">
    <property type="protein sequence ID" value="AXE38493.1"/>
    <property type="molecule type" value="Genomic_DNA"/>
</dbReference>
<evidence type="ECO:0000313" key="4">
    <source>
        <dbReference type="EMBL" id="AXE38493.1"/>
    </source>
</evidence>
<proteinExistence type="inferred from homology"/>
<protein>
    <submittedName>
        <fullName evidence="4">Sorbitol-6-phosphate 2-dehydrogenase</fullName>
        <ecNumber evidence="4">1.1.1.140</ecNumber>
    </submittedName>
</protein>
<dbReference type="PRINTS" id="PR00081">
    <property type="entry name" value="GDHRDH"/>
</dbReference>
<dbReference type="PROSITE" id="PS00061">
    <property type="entry name" value="ADH_SHORT"/>
    <property type="match status" value="1"/>
</dbReference>
<evidence type="ECO:0000313" key="5">
    <source>
        <dbReference type="Proteomes" id="UP000251995"/>
    </source>
</evidence>
<dbReference type="InterPro" id="IPR020904">
    <property type="entry name" value="Sc_DH/Rdtase_CS"/>
</dbReference>
<evidence type="ECO:0000256" key="1">
    <source>
        <dbReference type="ARBA" id="ARBA00006484"/>
    </source>
</evidence>
<dbReference type="KEGG" id="acij:JS278_01318"/>
<dbReference type="SUPFAM" id="SSF51735">
    <property type="entry name" value="NAD(P)-binding Rossmann-fold domains"/>
    <property type="match status" value="1"/>
</dbReference>
<dbReference type="Gene3D" id="3.40.50.720">
    <property type="entry name" value="NAD(P)-binding Rossmann-like Domain"/>
    <property type="match status" value="1"/>
</dbReference>
<accession>A0A344UT95</accession>
<reference evidence="4 5" key="1">
    <citation type="submission" date="2017-12" db="EMBL/GenBank/DDBJ databases">
        <title>The whole genome sequence of the Acidipropionibacterium virtanenii sp. nov. type strain JS278.</title>
        <authorList>
            <person name="Laine P."/>
            <person name="Deptula P."/>
            <person name="Varmanen P."/>
            <person name="Auvinen P."/>
        </authorList>
    </citation>
    <scope>NUCLEOTIDE SEQUENCE [LARGE SCALE GENOMIC DNA]</scope>
    <source>
        <strain evidence="4 5">JS278</strain>
    </source>
</reference>
<dbReference type="Proteomes" id="UP000251995">
    <property type="component" value="Chromosome"/>
</dbReference>
<dbReference type="PANTHER" id="PTHR43669">
    <property type="entry name" value="5-KETO-D-GLUCONATE 5-REDUCTASE"/>
    <property type="match status" value="1"/>
</dbReference>
<dbReference type="GO" id="GO:0009010">
    <property type="term" value="F:sorbitol-6-phosphate 2-dehydrogenase activity"/>
    <property type="evidence" value="ECO:0007669"/>
    <property type="project" value="UniProtKB-EC"/>
</dbReference>
<name>A0A344UT95_9ACTN</name>
<evidence type="ECO:0000256" key="2">
    <source>
        <dbReference type="ARBA" id="ARBA00023002"/>
    </source>
</evidence>
<sequence>MTDTDHDRQGDSDRTLIAALAPALRGALAVGGTPPTITSVPGSAGSAGSGRILVIEDVSPDPQDCAGAVVRRVREYLEAQGVPERIIIPGRAEFIPEFAIAAGRMAGKVVVVTGAAQGFGFGIAQGMAQMGAHVVVADINGEAAGTAAARIQEGCPSSRIIAVTMNVADLESTRSAVAEVVATFGGLDLYVSNAGVVRAGGVMEQDLRDFDMVTQVNYRGYLIGVKSVAPVMAAQHAANPELWYDIVEVNSKSGLEGSKRNFAYSGSKFGGIGLTQSFALELVDSGIKVNAVCPGNFLDGPLWQDPENGLLIQYLRAGKVPGARTTDDVLKYYQAKVPIGRGCLPEDLLKAICYAVEQQYETGQAIPVTGGQTMLN</sequence>
<keyword evidence="5" id="KW-1185">Reference proteome</keyword>
<dbReference type="InterPro" id="IPR036291">
    <property type="entry name" value="NAD(P)-bd_dom_sf"/>
</dbReference>